<feature type="domain" description="Aspartate/glutamate/uridylate kinase" evidence="5">
    <location>
        <begin position="1"/>
        <end position="279"/>
    </location>
</feature>
<dbReference type="GO" id="GO:0008804">
    <property type="term" value="F:carbamate kinase activity"/>
    <property type="evidence" value="ECO:0007669"/>
    <property type="project" value="InterPro"/>
</dbReference>
<dbReference type="CDD" id="cd04235">
    <property type="entry name" value="AAK_CK"/>
    <property type="match status" value="1"/>
</dbReference>
<dbReference type="InterPro" id="IPR003964">
    <property type="entry name" value="Carb_kinase"/>
</dbReference>
<dbReference type="GO" id="GO:0019546">
    <property type="term" value="P:L-arginine deiminase pathway"/>
    <property type="evidence" value="ECO:0007669"/>
    <property type="project" value="TreeGrafter"/>
</dbReference>
<dbReference type="GO" id="GO:0005829">
    <property type="term" value="C:cytosol"/>
    <property type="evidence" value="ECO:0007669"/>
    <property type="project" value="TreeGrafter"/>
</dbReference>
<evidence type="ECO:0000313" key="6">
    <source>
        <dbReference type="EMBL" id="ANQ14503.1"/>
    </source>
</evidence>
<reference evidence="6 7" key="1">
    <citation type="submission" date="2016-07" db="EMBL/GenBank/DDBJ databases">
        <title>Developing Vibrio natriegens as a novel, fast-growing host for biotechnology.</title>
        <authorList>
            <person name="Weinstock M.T."/>
            <person name="Hesek E.D."/>
            <person name="Wilson C.M."/>
            <person name="Gibson D.G."/>
        </authorList>
    </citation>
    <scope>NUCLEOTIDE SEQUENCE [LARGE SCALE GENOMIC DNA]</scope>
    <source>
        <strain evidence="6 7">ATCC 14048</strain>
    </source>
</reference>
<keyword evidence="3 4" id="KW-0418">Kinase</keyword>
<evidence type="ECO:0000256" key="1">
    <source>
        <dbReference type="ARBA" id="ARBA00011066"/>
    </source>
</evidence>
<dbReference type="InterPro" id="IPR001048">
    <property type="entry name" value="Asp/Glu/Uridylate_kinase"/>
</dbReference>
<dbReference type="KEGG" id="vna:PN96_21810"/>
<dbReference type="PIRSF" id="PIRSF000723">
    <property type="entry name" value="Carbamate_kin"/>
    <property type="match status" value="1"/>
</dbReference>
<dbReference type="NCBIfam" id="NF009008">
    <property type="entry name" value="PRK12354.1"/>
    <property type="match status" value="1"/>
</dbReference>
<dbReference type="AlphaFoldDB" id="A0AAN0Y5E3"/>
<accession>A0AAN0Y5E3</accession>
<protein>
    <recommendedName>
        <fullName evidence="4">Carbamate kinase</fullName>
    </recommendedName>
</protein>
<dbReference type="RefSeq" id="WP_020336084.1">
    <property type="nucleotide sequence ID" value="NZ_ATFJ01000039.1"/>
</dbReference>
<name>A0AAN0Y5E3_VIBNA</name>
<evidence type="ECO:0000256" key="2">
    <source>
        <dbReference type="ARBA" id="ARBA00022679"/>
    </source>
</evidence>
<evidence type="ECO:0000256" key="3">
    <source>
        <dbReference type="ARBA" id="ARBA00022777"/>
    </source>
</evidence>
<dbReference type="FunFam" id="3.40.1160.10:FF:000007">
    <property type="entry name" value="Carbamate kinase"/>
    <property type="match status" value="1"/>
</dbReference>
<dbReference type="Proteomes" id="UP000092741">
    <property type="component" value="Chromosome 2"/>
</dbReference>
<dbReference type="InterPro" id="IPR036393">
    <property type="entry name" value="AceGlu_kinase-like_sf"/>
</dbReference>
<gene>
    <name evidence="6" type="ORF">BA890_17305</name>
</gene>
<evidence type="ECO:0000313" key="7">
    <source>
        <dbReference type="Proteomes" id="UP000092741"/>
    </source>
</evidence>
<organism evidence="6 7">
    <name type="scientific">Vibrio natriegens NBRC 15636 = ATCC 14048 = DSM 759</name>
    <dbReference type="NCBI Taxonomy" id="1219067"/>
    <lineage>
        <taxon>Bacteria</taxon>
        <taxon>Pseudomonadati</taxon>
        <taxon>Pseudomonadota</taxon>
        <taxon>Gammaproteobacteria</taxon>
        <taxon>Vibrionales</taxon>
        <taxon>Vibrionaceae</taxon>
        <taxon>Vibrio</taxon>
    </lineage>
</organism>
<keyword evidence="2 4" id="KW-0808">Transferase</keyword>
<dbReference type="EMBL" id="CP016346">
    <property type="protein sequence ID" value="ANQ14503.1"/>
    <property type="molecule type" value="Genomic_DNA"/>
</dbReference>
<dbReference type="Pfam" id="PF00696">
    <property type="entry name" value="AA_kinase"/>
    <property type="match status" value="1"/>
</dbReference>
<evidence type="ECO:0000256" key="4">
    <source>
        <dbReference type="PIRNR" id="PIRNR000723"/>
    </source>
</evidence>
<keyword evidence="7" id="KW-1185">Reference proteome</keyword>
<comment type="similarity">
    <text evidence="1 4">Belongs to the carbamate kinase family.</text>
</comment>
<dbReference type="PANTHER" id="PTHR30409:SF1">
    <property type="entry name" value="CARBAMATE KINASE-RELATED"/>
    <property type="match status" value="1"/>
</dbReference>
<dbReference type="PRINTS" id="PR01469">
    <property type="entry name" value="CARBMTKINASE"/>
</dbReference>
<sequence>MRIVLALGGNALLERGQPLTAENQRINIKKAAAAIAEIAKQHEVVIVHGNGPQVGLLMEQNSQYQQQKPEVTAYPLDVLGAQTCGMIGYMLQQELFNADNKLHITTMFSQTCVDIEDSAFDDPTKFVGPVYKDEDIEALRAENPAAIYKKDGDYYRRVVASPQPQNIVESEQITRLLESGNTVIACGGGGVPVFEAQDGKLVGVECVIDKDLTAELLAEQIEADLFIILTDGAVYLNYGKENQQAIKCATPKELSNYDFPAGSMGPKIDAVCRFVSRGHGDAAIGALDQLDAVINGESGTRITQGEGISFYS</sequence>
<dbReference type="SUPFAM" id="SSF53633">
    <property type="entry name" value="Carbamate kinase-like"/>
    <property type="match status" value="1"/>
</dbReference>
<proteinExistence type="inferred from homology"/>
<dbReference type="Gene3D" id="3.40.1160.10">
    <property type="entry name" value="Acetylglutamate kinase-like"/>
    <property type="match status" value="1"/>
</dbReference>
<evidence type="ECO:0000259" key="5">
    <source>
        <dbReference type="Pfam" id="PF00696"/>
    </source>
</evidence>
<dbReference type="PANTHER" id="PTHR30409">
    <property type="entry name" value="CARBAMATE KINASE"/>
    <property type="match status" value="1"/>
</dbReference>
<dbReference type="GeneID" id="70915483"/>